<dbReference type="PANTHER" id="PTHR43255">
    <property type="entry name" value="IRON-SULFUR-BINDING OXIDOREDUCTASE FADF-RELATED-RELATED"/>
    <property type="match status" value="1"/>
</dbReference>
<comment type="caution">
    <text evidence="7">The sequence shown here is derived from an EMBL/GenBank/DDBJ whole genome shotgun (WGS) entry which is preliminary data.</text>
</comment>
<feature type="domain" description="Cysteine-rich" evidence="6">
    <location>
        <begin position="148"/>
        <end position="232"/>
    </location>
</feature>
<organism evidence="7">
    <name type="scientific">hydrocarbon metagenome</name>
    <dbReference type="NCBI Taxonomy" id="938273"/>
    <lineage>
        <taxon>unclassified sequences</taxon>
        <taxon>metagenomes</taxon>
        <taxon>ecological metagenomes</taxon>
    </lineage>
</organism>
<dbReference type="PANTHER" id="PTHR43255:SF1">
    <property type="entry name" value="IRON-SULFUR-BINDING OXIDOREDUCTASE FADF-RELATED"/>
    <property type="match status" value="1"/>
</dbReference>
<sequence>MSFKPFIDAVIKTFEHGSKDVQLIEGEPDKPALSFDSFLFTQFPDGTLESKMFKGMTVVRGRKYVSLVGMAHMGGASLAERYGQKVIDAFAELGKDIVYIHNEGYILAHIKARELGIDVPFKYMHLFEYMRDYLMNNRIDIIRLNKKVAYQPNCAIRWLPEQNVWLDEIFGLIGVQRVSRKYEGVNALCCGGPALFVNRDLAMNIQGDNIKDAMDKRSEAMITICPMCDTVMRGETSKAGLPQIFITDLCRMALGEVPWPVS</sequence>
<evidence type="ECO:0000259" key="6">
    <source>
        <dbReference type="Pfam" id="PF02754"/>
    </source>
</evidence>
<evidence type="ECO:0000256" key="5">
    <source>
        <dbReference type="ARBA" id="ARBA00023014"/>
    </source>
</evidence>
<keyword evidence="4" id="KW-0408">Iron</keyword>
<dbReference type="EMBL" id="LNQE01000868">
    <property type="protein sequence ID" value="KUG24039.1"/>
    <property type="molecule type" value="Genomic_DNA"/>
</dbReference>
<dbReference type="InterPro" id="IPR004017">
    <property type="entry name" value="Cys_rich_dom"/>
</dbReference>
<evidence type="ECO:0000256" key="1">
    <source>
        <dbReference type="ARBA" id="ARBA00022485"/>
    </source>
</evidence>
<dbReference type="AlphaFoldDB" id="A0A0W8FT28"/>
<evidence type="ECO:0000256" key="3">
    <source>
        <dbReference type="ARBA" id="ARBA00023002"/>
    </source>
</evidence>
<accession>A0A0W8FT28</accession>
<name>A0A0W8FT28_9ZZZZ</name>
<keyword evidence="2" id="KW-0479">Metal-binding</keyword>
<evidence type="ECO:0000256" key="2">
    <source>
        <dbReference type="ARBA" id="ARBA00022723"/>
    </source>
</evidence>
<reference evidence="7" key="1">
    <citation type="journal article" date="2015" name="Proc. Natl. Acad. Sci. U.S.A.">
        <title>Networks of energetic and metabolic interactions define dynamics in microbial communities.</title>
        <authorList>
            <person name="Embree M."/>
            <person name="Liu J.K."/>
            <person name="Al-Bassam M.M."/>
            <person name="Zengler K."/>
        </authorList>
    </citation>
    <scope>NUCLEOTIDE SEQUENCE</scope>
</reference>
<proteinExistence type="predicted"/>
<keyword evidence="5" id="KW-0411">Iron-sulfur</keyword>
<dbReference type="InterPro" id="IPR051460">
    <property type="entry name" value="HdrC_iron-sulfur_subunit"/>
</dbReference>
<dbReference type="GO" id="GO:0016491">
    <property type="term" value="F:oxidoreductase activity"/>
    <property type="evidence" value="ECO:0007669"/>
    <property type="project" value="UniProtKB-KW"/>
</dbReference>
<dbReference type="GO" id="GO:0046872">
    <property type="term" value="F:metal ion binding"/>
    <property type="evidence" value="ECO:0007669"/>
    <property type="project" value="UniProtKB-KW"/>
</dbReference>
<gene>
    <name evidence="7" type="ORF">ASZ90_006176</name>
</gene>
<keyword evidence="3" id="KW-0560">Oxidoreductase</keyword>
<dbReference type="GO" id="GO:0005886">
    <property type="term" value="C:plasma membrane"/>
    <property type="evidence" value="ECO:0007669"/>
    <property type="project" value="TreeGrafter"/>
</dbReference>
<dbReference type="GO" id="GO:0051539">
    <property type="term" value="F:4 iron, 4 sulfur cluster binding"/>
    <property type="evidence" value="ECO:0007669"/>
    <property type="project" value="UniProtKB-KW"/>
</dbReference>
<protein>
    <recommendedName>
        <fullName evidence="6">Cysteine-rich domain-containing protein</fullName>
    </recommendedName>
</protein>
<keyword evidence="1" id="KW-0004">4Fe-4S</keyword>
<evidence type="ECO:0000256" key="4">
    <source>
        <dbReference type="ARBA" id="ARBA00023004"/>
    </source>
</evidence>
<dbReference type="Pfam" id="PF02754">
    <property type="entry name" value="CCG"/>
    <property type="match status" value="1"/>
</dbReference>
<evidence type="ECO:0000313" key="7">
    <source>
        <dbReference type="EMBL" id="KUG24039.1"/>
    </source>
</evidence>